<dbReference type="RefSeq" id="WP_092699803.1">
    <property type="nucleotide sequence ID" value="NZ_FNFC01000003.1"/>
</dbReference>
<proteinExistence type="predicted"/>
<dbReference type="OrthoDB" id="8127at2157"/>
<evidence type="ECO:0000259" key="5">
    <source>
        <dbReference type="PROSITE" id="PS50110"/>
    </source>
</evidence>
<evidence type="ECO:0000313" key="7">
    <source>
        <dbReference type="Proteomes" id="UP000198856"/>
    </source>
</evidence>
<dbReference type="InterPro" id="IPR003018">
    <property type="entry name" value="GAF"/>
</dbReference>
<evidence type="ECO:0000256" key="1">
    <source>
        <dbReference type="ARBA" id="ARBA00022553"/>
    </source>
</evidence>
<evidence type="ECO:0000256" key="3">
    <source>
        <dbReference type="ARBA" id="ARBA00022777"/>
    </source>
</evidence>
<dbReference type="Proteomes" id="UP000198856">
    <property type="component" value="Unassembled WGS sequence"/>
</dbReference>
<dbReference type="GO" id="GO:0016301">
    <property type="term" value="F:kinase activity"/>
    <property type="evidence" value="ECO:0007669"/>
    <property type="project" value="UniProtKB-KW"/>
</dbReference>
<dbReference type="Gene3D" id="3.30.450.40">
    <property type="match status" value="1"/>
</dbReference>
<dbReference type="InterPro" id="IPR011006">
    <property type="entry name" value="CheY-like_superfamily"/>
</dbReference>
<dbReference type="PANTHER" id="PTHR44591">
    <property type="entry name" value="STRESS RESPONSE REGULATOR PROTEIN 1"/>
    <property type="match status" value="1"/>
</dbReference>
<dbReference type="SUPFAM" id="SSF55781">
    <property type="entry name" value="GAF domain-like"/>
    <property type="match status" value="1"/>
</dbReference>
<feature type="domain" description="Response regulatory" evidence="5">
    <location>
        <begin position="9"/>
        <end position="125"/>
    </location>
</feature>
<dbReference type="InterPro" id="IPR050595">
    <property type="entry name" value="Bact_response_regulator"/>
</dbReference>
<dbReference type="Pfam" id="PF13185">
    <property type="entry name" value="GAF_2"/>
    <property type="match status" value="1"/>
</dbReference>
<dbReference type="PANTHER" id="PTHR44591:SF3">
    <property type="entry name" value="RESPONSE REGULATORY DOMAIN-CONTAINING PROTEIN"/>
    <property type="match status" value="1"/>
</dbReference>
<dbReference type="AlphaFoldDB" id="A0A1G8TQM3"/>
<dbReference type="Pfam" id="PF00072">
    <property type="entry name" value="Response_reg"/>
    <property type="match status" value="1"/>
</dbReference>
<dbReference type="EMBL" id="FNFC01000003">
    <property type="protein sequence ID" value="SDJ43275.1"/>
    <property type="molecule type" value="Genomic_DNA"/>
</dbReference>
<evidence type="ECO:0000313" key="6">
    <source>
        <dbReference type="EMBL" id="SDJ43275.1"/>
    </source>
</evidence>
<keyword evidence="3" id="KW-0418">Kinase</keyword>
<evidence type="ECO:0000256" key="4">
    <source>
        <dbReference type="PROSITE-ProRule" id="PRU00169"/>
    </source>
</evidence>
<accession>A0A1G8TQM3</accession>
<dbReference type="SUPFAM" id="SSF52172">
    <property type="entry name" value="CheY-like"/>
    <property type="match status" value="1"/>
</dbReference>
<dbReference type="GO" id="GO:0000160">
    <property type="term" value="P:phosphorelay signal transduction system"/>
    <property type="evidence" value="ECO:0007669"/>
    <property type="project" value="InterPro"/>
</dbReference>
<name>A0A1G8TQM3_9EURY</name>
<dbReference type="PROSITE" id="PS50110">
    <property type="entry name" value="RESPONSE_REGULATORY"/>
    <property type="match status" value="1"/>
</dbReference>
<organism evidence="6 7">
    <name type="scientific">Halovenus aranensis</name>
    <dbReference type="NCBI Taxonomy" id="890420"/>
    <lineage>
        <taxon>Archaea</taxon>
        <taxon>Methanobacteriati</taxon>
        <taxon>Methanobacteriota</taxon>
        <taxon>Stenosarchaea group</taxon>
        <taxon>Halobacteria</taxon>
        <taxon>Halobacteriales</taxon>
        <taxon>Haloarculaceae</taxon>
        <taxon>Halovenus</taxon>
    </lineage>
</organism>
<keyword evidence="1 4" id="KW-0597">Phosphoprotein</keyword>
<dbReference type="CDD" id="cd00156">
    <property type="entry name" value="REC"/>
    <property type="match status" value="1"/>
</dbReference>
<dbReference type="SMART" id="SM00448">
    <property type="entry name" value="REC"/>
    <property type="match status" value="1"/>
</dbReference>
<reference evidence="6 7" key="1">
    <citation type="submission" date="2016-10" db="EMBL/GenBank/DDBJ databases">
        <authorList>
            <person name="de Groot N.N."/>
        </authorList>
    </citation>
    <scope>NUCLEOTIDE SEQUENCE [LARGE SCALE GENOMIC DNA]</scope>
    <source>
        <strain evidence="6 7">IBRC-M10015</strain>
    </source>
</reference>
<protein>
    <submittedName>
        <fullName evidence="6">GAF domain-containing protein</fullName>
    </submittedName>
</protein>
<gene>
    <name evidence="6" type="ORF">SAMN05216226_103174</name>
</gene>
<evidence type="ECO:0000256" key="2">
    <source>
        <dbReference type="ARBA" id="ARBA00022679"/>
    </source>
</evidence>
<feature type="modified residue" description="4-aspartylphosphate" evidence="4">
    <location>
        <position position="60"/>
    </location>
</feature>
<keyword evidence="2" id="KW-0808">Transferase</keyword>
<dbReference type="InterPro" id="IPR029016">
    <property type="entry name" value="GAF-like_dom_sf"/>
</dbReference>
<keyword evidence="7" id="KW-1185">Reference proteome</keyword>
<dbReference type="InterPro" id="IPR001789">
    <property type="entry name" value="Sig_transdc_resp-reg_receiver"/>
</dbReference>
<dbReference type="Gene3D" id="3.40.50.2300">
    <property type="match status" value="1"/>
</dbReference>
<dbReference type="STRING" id="890420.SAMN05216226_103174"/>
<sequence>MGTSGDTIEVLHVDDDTAFTALTPTFLTRESAQFSVTTACSPTEGMAHLQNEHVDCVVSDYDMPETNGIEFLEQVREDFPDLPFILFTGKGSETVASEAISAGVTDYLQKSSGSHQYTVLANRIENAVDAYRSKQRLERLERVRQTVREVNRALVREERRDRLEWSICYQLHSSDAYAFVWLTRYDDGVLTPHASHGVDAPSLTSIRLADACERTRTAVTTPRIVVDQDPDLPPELTREPDVAYNECAVVPVMYNDTTYGTLHLYSQPGTVISENEELVLIEIADDVGYGIHNLDLRAEVADY</sequence>